<name>A0AAD9VGB6_ACRCE</name>
<dbReference type="EMBL" id="JARQWQ010000003">
    <property type="protein sequence ID" value="KAK2572855.1"/>
    <property type="molecule type" value="Genomic_DNA"/>
</dbReference>
<protein>
    <submittedName>
        <fullName evidence="2">Uncharacterized protein</fullName>
    </submittedName>
</protein>
<evidence type="ECO:0000256" key="1">
    <source>
        <dbReference type="SAM" id="Phobius"/>
    </source>
</evidence>
<comment type="caution">
    <text evidence="2">The sequence shown here is derived from an EMBL/GenBank/DDBJ whole genome shotgun (WGS) entry which is preliminary data.</text>
</comment>
<evidence type="ECO:0000313" key="2">
    <source>
        <dbReference type="EMBL" id="KAK2572855.1"/>
    </source>
</evidence>
<sequence length="88" mass="9921">MSTKNTSAPEPTAESTMFPKIMTDQEVFLTYGVVLFVLAVFCIILLILVNNIIKDEAMSMKVQQALPLSNDVTTSLIERLRVLCMFYE</sequence>
<feature type="transmembrane region" description="Helical" evidence="1">
    <location>
        <begin position="28"/>
        <end position="53"/>
    </location>
</feature>
<keyword evidence="1" id="KW-0812">Transmembrane</keyword>
<proteinExistence type="predicted"/>
<evidence type="ECO:0000313" key="3">
    <source>
        <dbReference type="Proteomes" id="UP001249851"/>
    </source>
</evidence>
<dbReference type="Proteomes" id="UP001249851">
    <property type="component" value="Unassembled WGS sequence"/>
</dbReference>
<keyword evidence="1" id="KW-1133">Transmembrane helix</keyword>
<dbReference type="AlphaFoldDB" id="A0AAD9VGB6"/>
<reference evidence="2" key="1">
    <citation type="journal article" date="2023" name="G3 (Bethesda)">
        <title>Whole genome assembly and annotation of the endangered Caribbean coral Acropora cervicornis.</title>
        <authorList>
            <person name="Selwyn J.D."/>
            <person name="Vollmer S.V."/>
        </authorList>
    </citation>
    <scope>NUCLEOTIDE SEQUENCE</scope>
    <source>
        <strain evidence="2">K2</strain>
    </source>
</reference>
<gene>
    <name evidence="2" type="ORF">P5673_001855</name>
</gene>
<keyword evidence="1" id="KW-0472">Membrane</keyword>
<keyword evidence="3" id="KW-1185">Reference proteome</keyword>
<organism evidence="2 3">
    <name type="scientific">Acropora cervicornis</name>
    <name type="common">Staghorn coral</name>
    <dbReference type="NCBI Taxonomy" id="6130"/>
    <lineage>
        <taxon>Eukaryota</taxon>
        <taxon>Metazoa</taxon>
        <taxon>Cnidaria</taxon>
        <taxon>Anthozoa</taxon>
        <taxon>Hexacorallia</taxon>
        <taxon>Scleractinia</taxon>
        <taxon>Astrocoeniina</taxon>
        <taxon>Acroporidae</taxon>
        <taxon>Acropora</taxon>
    </lineage>
</organism>
<reference evidence="2" key="2">
    <citation type="journal article" date="2023" name="Science">
        <title>Genomic signatures of disease resistance in endangered staghorn corals.</title>
        <authorList>
            <person name="Vollmer S.V."/>
            <person name="Selwyn J.D."/>
            <person name="Despard B.A."/>
            <person name="Roesel C.L."/>
        </authorList>
    </citation>
    <scope>NUCLEOTIDE SEQUENCE</scope>
    <source>
        <strain evidence="2">K2</strain>
    </source>
</reference>
<accession>A0AAD9VGB6</accession>